<dbReference type="EMBL" id="CP041764">
    <property type="protein sequence ID" value="QHA87917.1"/>
    <property type="molecule type" value="Genomic_DNA"/>
</dbReference>
<feature type="domain" description="CBM-cenC" evidence="3">
    <location>
        <begin position="323"/>
        <end position="434"/>
    </location>
</feature>
<feature type="compositionally biased region" description="Basic and acidic residues" evidence="2">
    <location>
        <begin position="225"/>
        <end position="245"/>
    </location>
</feature>
<sequence>MNTQVQSGKKVDLVIVIDTSGSMADEAKALSAALDKAVEEARKSCPSDLRVEFLGIEGTFTGTKFDKTVHNYLTTTAGADGNTLKGRKRDSVANAGAQEDVARAVEDISTHFDWRAGAEKNVFVLGDESLEGGEMILDAARIKACNDAIATALRNGAKVHTYLGTPHATTPYPTPEDEEANIKEYKRLALRTGGEHYIYTKGIADFTQVLKDTICASKIPQQESIEDKKDEADKLEGKAPSEGDKPTGNGSNLCEQLPEIVKAVNTLADVLKGLVEACGPGNAGNAEKSGCKCHEHAAPVETPPSPPAPEPTPVPPPFSESTDFTGDQLNNWQFGPATPEHEFYTEDGKSLIRFPTTNVKGRTHNGVLLYKKYTELQPGKRYRFSIRARRDNDYKVIPELSLRVAGSDITPLTTLKNKGEWLTLTGEFTAAQGENLLEIFSHKASGDGNDFSITDIKVEEI</sequence>
<protein>
    <submittedName>
        <fullName evidence="4">Carbohydrate-binding protein</fullName>
    </submittedName>
</protein>
<dbReference type="SUPFAM" id="SSF53300">
    <property type="entry name" value="vWA-like"/>
    <property type="match status" value="1"/>
</dbReference>
<accession>A0ABX6GNR2</accession>
<gene>
    <name evidence="4" type="ORF">FO014_13625</name>
</gene>
<keyword evidence="5" id="KW-1185">Reference proteome</keyword>
<evidence type="ECO:0000313" key="5">
    <source>
        <dbReference type="Proteomes" id="UP000430368"/>
    </source>
</evidence>
<dbReference type="InterPro" id="IPR003305">
    <property type="entry name" value="CenC_carb-bd"/>
</dbReference>
<dbReference type="Proteomes" id="UP000430368">
    <property type="component" value="Chromosome"/>
</dbReference>
<organism evidence="4 5">
    <name type="scientific">Serratia rhizosphaerae</name>
    <dbReference type="NCBI Taxonomy" id="2597702"/>
    <lineage>
        <taxon>Bacteria</taxon>
        <taxon>Pseudomonadati</taxon>
        <taxon>Pseudomonadota</taxon>
        <taxon>Gammaproteobacteria</taxon>
        <taxon>Enterobacterales</taxon>
        <taxon>Yersiniaceae</taxon>
        <taxon>Serratia</taxon>
    </lineage>
</organism>
<keyword evidence="1" id="KW-0378">Hydrolase</keyword>
<evidence type="ECO:0000256" key="2">
    <source>
        <dbReference type="SAM" id="MobiDB-lite"/>
    </source>
</evidence>
<dbReference type="InterPro" id="IPR036465">
    <property type="entry name" value="vWFA_dom_sf"/>
</dbReference>
<evidence type="ECO:0000313" key="4">
    <source>
        <dbReference type="EMBL" id="QHA87917.1"/>
    </source>
</evidence>
<dbReference type="Pfam" id="PF02018">
    <property type="entry name" value="CBM_4_9"/>
    <property type="match status" value="1"/>
</dbReference>
<evidence type="ECO:0000259" key="3">
    <source>
        <dbReference type="Pfam" id="PF02018"/>
    </source>
</evidence>
<dbReference type="CDD" id="cd00198">
    <property type="entry name" value="vWFA"/>
    <property type="match status" value="1"/>
</dbReference>
<feature type="region of interest" description="Disordered" evidence="2">
    <location>
        <begin position="221"/>
        <end position="253"/>
    </location>
</feature>
<dbReference type="Gene3D" id="2.60.120.260">
    <property type="entry name" value="Galactose-binding domain-like"/>
    <property type="match status" value="1"/>
</dbReference>
<evidence type="ECO:0000256" key="1">
    <source>
        <dbReference type="ARBA" id="ARBA00022801"/>
    </source>
</evidence>
<dbReference type="RefSeq" id="WP_160029888.1">
    <property type="nucleotide sequence ID" value="NZ_CP041764.1"/>
</dbReference>
<name>A0ABX6GNR2_9GAMM</name>
<dbReference type="InterPro" id="IPR008979">
    <property type="entry name" value="Galactose-bd-like_sf"/>
</dbReference>
<feature type="compositionally biased region" description="Polar residues" evidence="2">
    <location>
        <begin position="323"/>
        <end position="333"/>
    </location>
</feature>
<dbReference type="Gene3D" id="3.40.50.410">
    <property type="entry name" value="von Willebrand factor, type A domain"/>
    <property type="match status" value="1"/>
</dbReference>
<dbReference type="SUPFAM" id="SSF49785">
    <property type="entry name" value="Galactose-binding domain-like"/>
    <property type="match status" value="1"/>
</dbReference>
<feature type="compositionally biased region" description="Pro residues" evidence="2">
    <location>
        <begin position="301"/>
        <end position="318"/>
    </location>
</feature>
<reference evidence="4 5" key="1">
    <citation type="submission" date="2019-07" db="EMBL/GenBank/DDBJ databases">
        <title>Serratia dokdonensis sp. nov., an elicitor of systemic resistance in Nicotiana Tabacum.</title>
        <authorList>
            <person name="Son J.-S."/>
            <person name="Hwang Y.-J."/>
            <person name="Lee S.-Y."/>
            <person name="Ghim S.-Y."/>
        </authorList>
    </citation>
    <scope>NUCLEOTIDE SEQUENCE [LARGE SCALE GENOMIC DNA]</scope>
    <source>
        <strain evidence="4 5">KUDC3025</strain>
    </source>
</reference>
<proteinExistence type="predicted"/>
<feature type="region of interest" description="Disordered" evidence="2">
    <location>
        <begin position="296"/>
        <end position="339"/>
    </location>
</feature>